<gene>
    <name evidence="15" type="ORF">A2785_01885</name>
</gene>
<comment type="cofactor">
    <cofactor evidence="1">
        <name>Zn(2+)</name>
        <dbReference type="ChEBI" id="CHEBI:29105"/>
    </cofactor>
</comment>
<evidence type="ECO:0000256" key="6">
    <source>
        <dbReference type="ARBA" id="ARBA00022692"/>
    </source>
</evidence>
<evidence type="ECO:0000313" key="16">
    <source>
        <dbReference type="Proteomes" id="UP000179069"/>
    </source>
</evidence>
<keyword evidence="6 13" id="KW-0812">Transmembrane</keyword>
<dbReference type="GO" id="GO:0006508">
    <property type="term" value="P:proteolysis"/>
    <property type="evidence" value="ECO:0007669"/>
    <property type="project" value="UniProtKB-KW"/>
</dbReference>
<keyword evidence="7" id="KW-0479">Metal-binding</keyword>
<evidence type="ECO:0000256" key="7">
    <source>
        <dbReference type="ARBA" id="ARBA00022723"/>
    </source>
</evidence>
<protein>
    <recommendedName>
        <fullName evidence="14">Peptidase M50 domain-containing protein</fullName>
    </recommendedName>
</protein>
<accession>A0A1G1VMQ2</accession>
<evidence type="ECO:0000256" key="1">
    <source>
        <dbReference type="ARBA" id="ARBA00001947"/>
    </source>
</evidence>
<dbReference type="Proteomes" id="UP000179069">
    <property type="component" value="Unassembled WGS sequence"/>
</dbReference>
<dbReference type="CDD" id="cd06158">
    <property type="entry name" value="S2P-M50_like_1"/>
    <property type="match status" value="1"/>
</dbReference>
<keyword evidence="12 13" id="KW-0472">Membrane</keyword>
<dbReference type="GO" id="GO:0005886">
    <property type="term" value="C:plasma membrane"/>
    <property type="evidence" value="ECO:0007669"/>
    <property type="project" value="UniProtKB-SubCell"/>
</dbReference>
<evidence type="ECO:0000256" key="10">
    <source>
        <dbReference type="ARBA" id="ARBA00022989"/>
    </source>
</evidence>
<comment type="similarity">
    <text evidence="3">Belongs to the peptidase M50B family.</text>
</comment>
<keyword evidence="8" id="KW-0378">Hydrolase</keyword>
<dbReference type="AlphaFoldDB" id="A0A1G1VMQ2"/>
<evidence type="ECO:0000313" key="15">
    <source>
        <dbReference type="EMBL" id="OGY16689.1"/>
    </source>
</evidence>
<evidence type="ECO:0000256" key="11">
    <source>
        <dbReference type="ARBA" id="ARBA00023049"/>
    </source>
</evidence>
<evidence type="ECO:0000256" key="13">
    <source>
        <dbReference type="SAM" id="Phobius"/>
    </source>
</evidence>
<evidence type="ECO:0000256" key="2">
    <source>
        <dbReference type="ARBA" id="ARBA00004651"/>
    </source>
</evidence>
<comment type="subcellular location">
    <subcellularLocation>
        <location evidence="2">Cell membrane</location>
        <topology evidence="2">Multi-pass membrane protein</topology>
    </subcellularLocation>
</comment>
<name>A0A1G1VMQ2_9BACT</name>
<feature type="domain" description="Peptidase M50" evidence="14">
    <location>
        <begin position="124"/>
        <end position="179"/>
    </location>
</feature>
<keyword evidence="5" id="KW-0645">Protease</keyword>
<keyword evidence="4" id="KW-1003">Cell membrane</keyword>
<dbReference type="InterPro" id="IPR044537">
    <property type="entry name" value="Rip2-like"/>
</dbReference>
<proteinExistence type="inferred from homology"/>
<keyword evidence="11" id="KW-0482">Metalloprotease</keyword>
<evidence type="ECO:0000256" key="3">
    <source>
        <dbReference type="ARBA" id="ARBA00007931"/>
    </source>
</evidence>
<comment type="caution">
    <text evidence="15">The sequence shown here is derived from an EMBL/GenBank/DDBJ whole genome shotgun (WGS) entry which is preliminary data.</text>
</comment>
<dbReference type="PANTHER" id="PTHR35864:SF1">
    <property type="entry name" value="ZINC METALLOPROTEASE YWHC-RELATED"/>
    <property type="match status" value="1"/>
</dbReference>
<dbReference type="GO" id="GO:0008237">
    <property type="term" value="F:metallopeptidase activity"/>
    <property type="evidence" value="ECO:0007669"/>
    <property type="project" value="UniProtKB-KW"/>
</dbReference>
<evidence type="ECO:0000256" key="9">
    <source>
        <dbReference type="ARBA" id="ARBA00022833"/>
    </source>
</evidence>
<dbReference type="InterPro" id="IPR052348">
    <property type="entry name" value="Metallopeptidase_M50B"/>
</dbReference>
<organism evidence="15 16">
    <name type="scientific">Candidatus Chisholmbacteria bacterium RIFCSPHIGHO2_01_FULL_49_18</name>
    <dbReference type="NCBI Taxonomy" id="1797590"/>
    <lineage>
        <taxon>Bacteria</taxon>
        <taxon>Candidatus Chisholmiibacteriota</taxon>
    </lineage>
</organism>
<reference evidence="15 16" key="1">
    <citation type="journal article" date="2016" name="Nat. Commun.">
        <title>Thousands of microbial genomes shed light on interconnected biogeochemical processes in an aquifer system.</title>
        <authorList>
            <person name="Anantharaman K."/>
            <person name="Brown C.T."/>
            <person name="Hug L.A."/>
            <person name="Sharon I."/>
            <person name="Castelle C.J."/>
            <person name="Probst A.J."/>
            <person name="Thomas B.C."/>
            <person name="Singh A."/>
            <person name="Wilkins M.J."/>
            <person name="Karaoz U."/>
            <person name="Brodie E.L."/>
            <person name="Williams K.H."/>
            <person name="Hubbard S.S."/>
            <person name="Banfield J.F."/>
        </authorList>
    </citation>
    <scope>NUCLEOTIDE SEQUENCE [LARGE SCALE GENOMIC DNA]</scope>
</reference>
<dbReference type="GO" id="GO:0046872">
    <property type="term" value="F:metal ion binding"/>
    <property type="evidence" value="ECO:0007669"/>
    <property type="project" value="UniProtKB-KW"/>
</dbReference>
<evidence type="ECO:0000256" key="4">
    <source>
        <dbReference type="ARBA" id="ARBA00022475"/>
    </source>
</evidence>
<evidence type="ECO:0000259" key="14">
    <source>
        <dbReference type="Pfam" id="PF02163"/>
    </source>
</evidence>
<dbReference type="InterPro" id="IPR008915">
    <property type="entry name" value="Peptidase_M50"/>
</dbReference>
<evidence type="ECO:0000256" key="12">
    <source>
        <dbReference type="ARBA" id="ARBA00023136"/>
    </source>
</evidence>
<feature type="transmembrane region" description="Helical" evidence="13">
    <location>
        <begin position="120"/>
        <end position="141"/>
    </location>
</feature>
<dbReference type="Pfam" id="PF02163">
    <property type="entry name" value="Peptidase_M50"/>
    <property type="match status" value="1"/>
</dbReference>
<evidence type="ECO:0000256" key="5">
    <source>
        <dbReference type="ARBA" id="ARBA00022670"/>
    </source>
</evidence>
<evidence type="ECO:0000256" key="8">
    <source>
        <dbReference type="ARBA" id="ARBA00022801"/>
    </source>
</evidence>
<keyword evidence="9" id="KW-0862">Zinc</keyword>
<sequence length="206" mass="22765">MISILFSVGFLPFLILFGSLVISITVHEFAHGFAADKLGDPTPRLQGRLSLDPRAHLDLLGTIAMLLTWFGWGKPVQFDPYNLRDPRRDAAIISLAGPASNLILATVLAIIMRFTPQPLLVWVVFTSIIRLNVVLAVFNLIPLHPLDGGKILIGFLPKEIAYEWNAILTRYGMFILLFLIFPFAGTSPVSHLISPVINVFLGILIP</sequence>
<feature type="transmembrane region" description="Helical" evidence="13">
    <location>
        <begin position="162"/>
        <end position="183"/>
    </location>
</feature>
<feature type="transmembrane region" description="Helical" evidence="13">
    <location>
        <begin position="90"/>
        <end position="114"/>
    </location>
</feature>
<dbReference type="EMBL" id="MHCI01000012">
    <property type="protein sequence ID" value="OGY16689.1"/>
    <property type="molecule type" value="Genomic_DNA"/>
</dbReference>
<keyword evidence="10 13" id="KW-1133">Transmembrane helix</keyword>
<dbReference type="PANTHER" id="PTHR35864">
    <property type="entry name" value="ZINC METALLOPROTEASE MJ0611-RELATED"/>
    <property type="match status" value="1"/>
</dbReference>